<protein>
    <submittedName>
        <fullName evidence="1">Uncharacterized protein</fullName>
    </submittedName>
</protein>
<name>A0A3B0WQB5_9ZZZZ</name>
<reference evidence="1" key="1">
    <citation type="submission" date="2018-06" db="EMBL/GenBank/DDBJ databases">
        <authorList>
            <person name="Zhirakovskaya E."/>
        </authorList>
    </citation>
    <scope>NUCLEOTIDE SEQUENCE</scope>
</reference>
<proteinExistence type="predicted"/>
<feature type="non-terminal residue" evidence="1">
    <location>
        <position position="1"/>
    </location>
</feature>
<accession>A0A3B0WQB5</accession>
<sequence length="152" mass="15986">YTVEATVMDNEKIDSVTLFYRPINTTEYKSIPLKRLKDTYLYSTTIDKNEINPPGIEYYIQAVDEAGNRLTSGYKTAPLIVNVFESASQIVNTSSIPILEPLEESSSNKWLWIGLGVLVLAAVVGGGGGGGGGGGAGSTASGSTVVISAPLP</sequence>
<dbReference type="EMBL" id="UOFF01000410">
    <property type="protein sequence ID" value="VAW57521.1"/>
    <property type="molecule type" value="Genomic_DNA"/>
</dbReference>
<dbReference type="AlphaFoldDB" id="A0A3B0WQB5"/>
<gene>
    <name evidence="1" type="ORF">MNBD_GAMMA07-423</name>
</gene>
<organism evidence="1">
    <name type="scientific">hydrothermal vent metagenome</name>
    <dbReference type="NCBI Taxonomy" id="652676"/>
    <lineage>
        <taxon>unclassified sequences</taxon>
        <taxon>metagenomes</taxon>
        <taxon>ecological metagenomes</taxon>
    </lineage>
</organism>
<evidence type="ECO:0000313" key="1">
    <source>
        <dbReference type="EMBL" id="VAW57521.1"/>
    </source>
</evidence>